<keyword evidence="3" id="KW-1185">Reference proteome</keyword>
<feature type="domain" description="Transposase Tc1-like" evidence="1">
    <location>
        <begin position="83"/>
        <end position="150"/>
    </location>
</feature>
<gene>
    <name evidence="2" type="ORF">MKZ38_004396</name>
</gene>
<reference evidence="2" key="1">
    <citation type="submission" date="2022-07" db="EMBL/GenBank/DDBJ databases">
        <title>Draft genome sequence of Zalerion maritima ATCC 34329, a (micro)plastics degrading marine fungus.</title>
        <authorList>
            <person name="Paco A."/>
            <person name="Goncalves M.F.M."/>
            <person name="Rocha-Santos T.A.P."/>
            <person name="Alves A."/>
        </authorList>
    </citation>
    <scope>NUCLEOTIDE SEQUENCE</scope>
    <source>
        <strain evidence="2">ATCC 34329</strain>
    </source>
</reference>
<dbReference type="EMBL" id="JAKWBI020000258">
    <property type="protein sequence ID" value="KAJ2897773.1"/>
    <property type="molecule type" value="Genomic_DNA"/>
</dbReference>
<evidence type="ECO:0000259" key="1">
    <source>
        <dbReference type="Pfam" id="PF01498"/>
    </source>
</evidence>
<proteinExistence type="predicted"/>
<dbReference type="InterPro" id="IPR009057">
    <property type="entry name" value="Homeodomain-like_sf"/>
</dbReference>
<sequence>MSNERRFGDIISPNRQKGYEFSPEAKGAMLVLLHTGMSARAVGAEFRTDHKVVMKIKKRFDETGTIQYQPRSGRPHKLTRAERRYIMRMIRKDRLITWDALVDSLDARVSKRTIRRTVALYYKRKWKALERPKLDADMTRVRLRWCQAWLEDIDELGEMINSDEVSVQNKSSNPNVYAFRLPHEKYNKEVINQSDHVKPTISMMFWAGMWKTGRTAIITMIRDPNARRGGYSAWSYQLALRDGLLPSYDGTRRFQQDNAKSPYGQDDYKLAACQWNRAFGMAA</sequence>
<evidence type="ECO:0000313" key="3">
    <source>
        <dbReference type="Proteomes" id="UP001201980"/>
    </source>
</evidence>
<dbReference type="SUPFAM" id="SSF46689">
    <property type="entry name" value="Homeodomain-like"/>
    <property type="match status" value="1"/>
</dbReference>
<dbReference type="GO" id="GO:0006313">
    <property type="term" value="P:DNA transposition"/>
    <property type="evidence" value="ECO:0007669"/>
    <property type="project" value="InterPro"/>
</dbReference>
<dbReference type="GO" id="GO:0003677">
    <property type="term" value="F:DNA binding"/>
    <property type="evidence" value="ECO:0007669"/>
    <property type="project" value="InterPro"/>
</dbReference>
<comment type="caution">
    <text evidence="2">The sequence shown here is derived from an EMBL/GenBank/DDBJ whole genome shotgun (WGS) entry which is preliminary data.</text>
</comment>
<dbReference type="GO" id="GO:0015074">
    <property type="term" value="P:DNA integration"/>
    <property type="evidence" value="ECO:0007669"/>
    <property type="project" value="InterPro"/>
</dbReference>
<evidence type="ECO:0000313" key="2">
    <source>
        <dbReference type="EMBL" id="KAJ2897773.1"/>
    </source>
</evidence>
<dbReference type="InterPro" id="IPR036397">
    <property type="entry name" value="RNaseH_sf"/>
</dbReference>
<dbReference type="Pfam" id="PF01498">
    <property type="entry name" value="HTH_Tnp_Tc3_2"/>
    <property type="match status" value="1"/>
</dbReference>
<dbReference type="InterPro" id="IPR002492">
    <property type="entry name" value="Transposase_Tc1-like"/>
</dbReference>
<dbReference type="AlphaFoldDB" id="A0AAD5RLD1"/>
<accession>A0AAD5RLD1</accession>
<dbReference type="Proteomes" id="UP001201980">
    <property type="component" value="Unassembled WGS sequence"/>
</dbReference>
<organism evidence="2 3">
    <name type="scientific">Zalerion maritima</name>
    <dbReference type="NCBI Taxonomy" id="339359"/>
    <lineage>
        <taxon>Eukaryota</taxon>
        <taxon>Fungi</taxon>
        <taxon>Dikarya</taxon>
        <taxon>Ascomycota</taxon>
        <taxon>Pezizomycotina</taxon>
        <taxon>Sordariomycetes</taxon>
        <taxon>Lulworthiomycetidae</taxon>
        <taxon>Lulworthiales</taxon>
        <taxon>Lulworthiaceae</taxon>
        <taxon>Zalerion</taxon>
    </lineage>
</organism>
<protein>
    <submittedName>
        <fullName evidence="2">Transposase</fullName>
    </submittedName>
</protein>
<name>A0AAD5RLD1_9PEZI</name>
<dbReference type="Gene3D" id="3.30.420.10">
    <property type="entry name" value="Ribonuclease H-like superfamily/Ribonuclease H"/>
    <property type="match status" value="1"/>
</dbReference>